<dbReference type="RefSeq" id="XP_039143982.1">
    <property type="nucleotide sequence ID" value="XM_039288048.1"/>
</dbReference>
<protein>
    <submittedName>
        <fullName evidence="3">Uncharacterized protein LOC120281134</fullName>
    </submittedName>
</protein>
<name>A0AB40CZV4_DIOCR</name>
<dbReference type="Proteomes" id="UP001515500">
    <property type="component" value="Chromosome 17"/>
</dbReference>
<dbReference type="PROSITE" id="PS50878">
    <property type="entry name" value="RT_POL"/>
    <property type="match status" value="1"/>
</dbReference>
<dbReference type="InterPro" id="IPR000477">
    <property type="entry name" value="RT_dom"/>
</dbReference>
<keyword evidence="2" id="KW-1185">Reference proteome</keyword>
<evidence type="ECO:0000313" key="2">
    <source>
        <dbReference type="Proteomes" id="UP001515500"/>
    </source>
</evidence>
<feature type="domain" description="Reverse transcriptase" evidence="1">
    <location>
        <begin position="280"/>
        <end position="530"/>
    </location>
</feature>
<dbReference type="SUPFAM" id="SSF56219">
    <property type="entry name" value="DNase I-like"/>
    <property type="match status" value="1"/>
</dbReference>
<sequence>MASKLVQVGEFSLSVEFVMKKDNFIWRCTSVYGPTERNHKVSFWEELMGTRGDAGIPWVICGDFNEPPSVGRRFTWTNGQADPIWVKLDRFLINAEWANCFPRVMQVMLPRLGSDHVPIRLEVGYHSSKPRPFRFEKVWITVEGFQELVQQWWAETTPRGYGAFIVSKKLAGVRTHLRQWSKFSFGSIKLKKLALMQEMEVLDIAKESRSLTLGEIQRELDLSFNLEEIRRQEEIYWRQRSRTHGLKRVTKTQSSSMRWQMAGRIFWDTVSADVVLLCEDFYWHHANLDRINWASITLIPKVDAPESPGDFGPISLINSSLKIISKVLANRLSKVMNLLVDKEQSAFLKGRCILDNIATAEELIFSIHKRRLSGHILKVDYNKAFDRVDWDFLLDLLKVRGFGDRWIGWINCILLSSKAIILVNGSRMGMCVTKVDYDKVLVGVPLGDFGNRCDLHYADDLLVLTTGGLEDLQIVKIILLMFEGLTGLATNFLKTCLYTSDLGKLPEREAAGTLSCERGMLPVTYLGIPISGRRPRKQDWEGLIAKIRKRLSSWKMKHLSIGGRLTLINSVHMAVPTY</sequence>
<dbReference type="PANTHER" id="PTHR33116">
    <property type="entry name" value="REVERSE TRANSCRIPTASE ZINC-BINDING DOMAIN-CONTAINING PROTEIN-RELATED-RELATED"/>
    <property type="match status" value="1"/>
</dbReference>
<accession>A0AB40CZV4</accession>
<gene>
    <name evidence="3" type="primary">LOC120281134</name>
</gene>
<organism evidence="2 3">
    <name type="scientific">Dioscorea cayennensis subsp. rotundata</name>
    <name type="common">White Guinea yam</name>
    <name type="synonym">Dioscorea rotundata</name>
    <dbReference type="NCBI Taxonomy" id="55577"/>
    <lineage>
        <taxon>Eukaryota</taxon>
        <taxon>Viridiplantae</taxon>
        <taxon>Streptophyta</taxon>
        <taxon>Embryophyta</taxon>
        <taxon>Tracheophyta</taxon>
        <taxon>Spermatophyta</taxon>
        <taxon>Magnoliopsida</taxon>
        <taxon>Liliopsida</taxon>
        <taxon>Dioscoreales</taxon>
        <taxon>Dioscoreaceae</taxon>
        <taxon>Dioscorea</taxon>
    </lineage>
</organism>
<dbReference type="InterPro" id="IPR036691">
    <property type="entry name" value="Endo/exonu/phosph_ase_sf"/>
</dbReference>
<dbReference type="Pfam" id="PF00078">
    <property type="entry name" value="RVT_1"/>
    <property type="match status" value="1"/>
</dbReference>
<dbReference type="Gene3D" id="3.60.10.10">
    <property type="entry name" value="Endonuclease/exonuclease/phosphatase"/>
    <property type="match status" value="1"/>
</dbReference>
<proteinExistence type="predicted"/>
<evidence type="ECO:0000313" key="3">
    <source>
        <dbReference type="RefSeq" id="XP_039143982.1"/>
    </source>
</evidence>
<dbReference type="PANTHER" id="PTHR33116:SF78">
    <property type="entry name" value="OS12G0587133 PROTEIN"/>
    <property type="match status" value="1"/>
</dbReference>
<dbReference type="AlphaFoldDB" id="A0AB40CZV4"/>
<dbReference type="CDD" id="cd01650">
    <property type="entry name" value="RT_nLTR_like"/>
    <property type="match status" value="1"/>
</dbReference>
<evidence type="ECO:0000259" key="1">
    <source>
        <dbReference type="PROSITE" id="PS50878"/>
    </source>
</evidence>
<reference evidence="3" key="1">
    <citation type="submission" date="2025-08" db="UniProtKB">
        <authorList>
            <consortium name="RefSeq"/>
        </authorList>
    </citation>
    <scope>IDENTIFICATION</scope>
</reference>
<dbReference type="GeneID" id="120281134"/>